<dbReference type="AlphaFoldDB" id="A0A3B4FGC5"/>
<proteinExistence type="predicted"/>
<evidence type="ECO:0000313" key="1">
    <source>
        <dbReference type="Ensembl" id="ENSPNYP00000008983.1"/>
    </source>
</evidence>
<sequence>NTYYGALMNLYNIFQPLLRENFLDDLPKITICILSGRQDCGLEAELTKTVSLELAKPLLTFLTILRSQTCSSLTTDEESGSFFRTYLRMGDSAALSGFQETFINILTSLSLSKNLINVLGGLIDATVTYALRFVALFIQVPMDYTRIALQFGIKVPVLD</sequence>
<accession>A0A3B4FGC5</accession>
<organism evidence="1">
    <name type="scientific">Pundamilia nyererei</name>
    <dbReference type="NCBI Taxonomy" id="303518"/>
    <lineage>
        <taxon>Eukaryota</taxon>
        <taxon>Metazoa</taxon>
        <taxon>Chordata</taxon>
        <taxon>Craniata</taxon>
        <taxon>Vertebrata</taxon>
        <taxon>Euteleostomi</taxon>
        <taxon>Actinopterygii</taxon>
        <taxon>Neopterygii</taxon>
        <taxon>Teleostei</taxon>
        <taxon>Neoteleostei</taxon>
        <taxon>Acanthomorphata</taxon>
        <taxon>Ovalentaria</taxon>
        <taxon>Cichlomorphae</taxon>
        <taxon>Cichliformes</taxon>
        <taxon>Cichlidae</taxon>
        <taxon>African cichlids</taxon>
        <taxon>Pseudocrenilabrinae</taxon>
        <taxon>Haplochromini</taxon>
        <taxon>Pundamilia</taxon>
    </lineage>
</organism>
<protein>
    <submittedName>
        <fullName evidence="1">Uncharacterized protein</fullName>
    </submittedName>
</protein>
<dbReference type="STRING" id="303518.ENSPNYP00000008983"/>
<dbReference type="Ensembl" id="ENSPNYT00000009192.1">
    <property type="protein sequence ID" value="ENSPNYP00000008983.1"/>
    <property type="gene ID" value="ENSPNYG00000006842.1"/>
</dbReference>
<reference evidence="1" key="1">
    <citation type="submission" date="2023-09" db="UniProtKB">
        <authorList>
            <consortium name="Ensembl"/>
        </authorList>
    </citation>
    <scope>IDENTIFICATION</scope>
</reference>
<dbReference type="GeneTree" id="ENSGT01140000286647"/>
<name>A0A3B4FGC5_9CICH</name>